<organism evidence="1 2">
    <name type="scientific">Chaenocephalus aceratus</name>
    <name type="common">Blackfin icefish</name>
    <name type="synonym">Chaenichthys aceratus</name>
    <dbReference type="NCBI Taxonomy" id="36190"/>
    <lineage>
        <taxon>Eukaryota</taxon>
        <taxon>Metazoa</taxon>
        <taxon>Chordata</taxon>
        <taxon>Craniata</taxon>
        <taxon>Vertebrata</taxon>
        <taxon>Euteleostomi</taxon>
        <taxon>Actinopterygii</taxon>
        <taxon>Neopterygii</taxon>
        <taxon>Teleostei</taxon>
        <taxon>Neoteleostei</taxon>
        <taxon>Acanthomorphata</taxon>
        <taxon>Eupercaria</taxon>
        <taxon>Perciformes</taxon>
        <taxon>Notothenioidei</taxon>
        <taxon>Channichthyidae</taxon>
        <taxon>Chaenocephalus</taxon>
    </lineage>
</organism>
<keyword evidence="2" id="KW-1185">Reference proteome</keyword>
<reference evidence="1" key="1">
    <citation type="submission" date="2022-05" db="EMBL/GenBank/DDBJ databases">
        <title>Chromosome-level genome of Chaenocephalus aceratus.</title>
        <authorList>
            <person name="Park H."/>
        </authorList>
    </citation>
    <scope>NUCLEOTIDE SEQUENCE</scope>
    <source>
        <strain evidence="1">KU_202001</strain>
    </source>
</reference>
<name>A0ACB9W4L8_CHAAC</name>
<evidence type="ECO:0000313" key="1">
    <source>
        <dbReference type="EMBL" id="KAI4807694.1"/>
    </source>
</evidence>
<accession>A0ACB9W4L8</accession>
<feature type="non-terminal residue" evidence="1">
    <location>
        <position position="1"/>
    </location>
</feature>
<sequence length="144" mass="15918">YEITCGEVNGIWKLTQDDHPTLARGNPHSLLQSLPSCSPLGLRVTETASVGSQLVRTCTWEQQFTTSVFSWNGRDLGGATSPAQVSLLWGFGLPHTVPPVHHRGACVHRHSHHPLHHSDAPLTPPPPWAPHTPTHWLTDEMLRQ</sequence>
<protein>
    <submittedName>
        <fullName evidence="1">Uncharacterized protein</fullName>
    </submittedName>
</protein>
<feature type="non-terminal residue" evidence="1">
    <location>
        <position position="144"/>
    </location>
</feature>
<dbReference type="EMBL" id="CM043803">
    <property type="protein sequence ID" value="KAI4807694.1"/>
    <property type="molecule type" value="Genomic_DNA"/>
</dbReference>
<comment type="caution">
    <text evidence="1">The sequence shown here is derived from an EMBL/GenBank/DDBJ whole genome shotgun (WGS) entry which is preliminary data.</text>
</comment>
<dbReference type="Proteomes" id="UP001057452">
    <property type="component" value="Chromosome 19"/>
</dbReference>
<evidence type="ECO:0000313" key="2">
    <source>
        <dbReference type="Proteomes" id="UP001057452"/>
    </source>
</evidence>
<gene>
    <name evidence="1" type="ORF">KUCAC02_027485</name>
</gene>
<proteinExistence type="predicted"/>